<dbReference type="Gene3D" id="2.60.40.10">
    <property type="entry name" value="Immunoglobulins"/>
    <property type="match status" value="1"/>
</dbReference>
<accession>X6NEP3</accession>
<evidence type="ECO:0000259" key="1">
    <source>
        <dbReference type="Pfam" id="PF17753"/>
    </source>
</evidence>
<dbReference type="InterPro" id="IPR036156">
    <property type="entry name" value="Beta-gal/glucu_dom_sf"/>
</dbReference>
<dbReference type="OrthoDB" id="2866996at2759"/>
<dbReference type="InterPro" id="IPR041625">
    <property type="entry name" value="Beta-mannosidase_Ig"/>
</dbReference>
<feature type="non-terminal residue" evidence="2">
    <location>
        <position position="1"/>
    </location>
</feature>
<dbReference type="AlphaFoldDB" id="X6NEP3"/>
<organism evidence="2 3">
    <name type="scientific">Reticulomyxa filosa</name>
    <dbReference type="NCBI Taxonomy" id="46433"/>
    <lineage>
        <taxon>Eukaryota</taxon>
        <taxon>Sar</taxon>
        <taxon>Rhizaria</taxon>
        <taxon>Retaria</taxon>
        <taxon>Foraminifera</taxon>
        <taxon>Monothalamids</taxon>
        <taxon>Reticulomyxidae</taxon>
        <taxon>Reticulomyxa</taxon>
    </lineage>
</organism>
<keyword evidence="3" id="KW-1185">Reference proteome</keyword>
<dbReference type="SUPFAM" id="SSF49303">
    <property type="entry name" value="beta-Galactosidase/glucuronidase domain"/>
    <property type="match status" value="1"/>
</dbReference>
<evidence type="ECO:0000313" key="3">
    <source>
        <dbReference type="Proteomes" id="UP000023152"/>
    </source>
</evidence>
<dbReference type="EMBL" id="ASPP01008952">
    <property type="protein sequence ID" value="ETO24800.1"/>
    <property type="molecule type" value="Genomic_DNA"/>
</dbReference>
<reference evidence="2 3" key="1">
    <citation type="journal article" date="2013" name="Curr. Biol.">
        <title>The Genome of the Foraminiferan Reticulomyxa filosa.</title>
        <authorList>
            <person name="Glockner G."/>
            <person name="Hulsmann N."/>
            <person name="Schleicher M."/>
            <person name="Noegel A.A."/>
            <person name="Eichinger L."/>
            <person name="Gallinger C."/>
            <person name="Pawlowski J."/>
            <person name="Sierra R."/>
            <person name="Euteneuer U."/>
            <person name="Pillet L."/>
            <person name="Moustafa A."/>
            <person name="Platzer M."/>
            <person name="Groth M."/>
            <person name="Szafranski K."/>
            <person name="Schliwa M."/>
        </authorList>
    </citation>
    <scope>NUCLEOTIDE SEQUENCE [LARGE SCALE GENOMIC DNA]</scope>
</reference>
<feature type="domain" description="Beta-mannosidase Ig-fold" evidence="1">
    <location>
        <begin position="55"/>
        <end position="120"/>
    </location>
</feature>
<proteinExistence type="predicted"/>
<comment type="caution">
    <text evidence="2">The sequence shown here is derived from an EMBL/GenBank/DDBJ whole genome shotgun (WGS) entry which is preliminary data.</text>
</comment>
<name>X6NEP3_RETFI</name>
<dbReference type="Proteomes" id="UP000023152">
    <property type="component" value="Unassembled WGS sequence"/>
</dbReference>
<dbReference type="Pfam" id="PF17753">
    <property type="entry name" value="Ig_mannosidase"/>
    <property type="match status" value="1"/>
</dbReference>
<dbReference type="InterPro" id="IPR013783">
    <property type="entry name" value="Ig-like_fold"/>
</dbReference>
<gene>
    <name evidence="2" type="ORF">RFI_12358</name>
</gene>
<protein>
    <recommendedName>
        <fullName evidence="1">Beta-mannosidase Ig-fold domain-containing protein</fullName>
    </recommendedName>
</protein>
<sequence length="131" mass="15163">LLQQTGCSSWNDCVLMWKVYDQNQYVSENWMFISSPKNIVANDPQFQFTDVQLVTDNEFQITFTSKATAAFVWLETEVDGFFENNGFLMTAGEKSILFYSQQTTTLSQLTQSLKVYSLYEMGGFQNQPWKN</sequence>
<evidence type="ECO:0000313" key="2">
    <source>
        <dbReference type="EMBL" id="ETO24800.1"/>
    </source>
</evidence>